<dbReference type="EMBL" id="AP014964">
    <property type="protein sequence ID" value="BAT04566.1"/>
    <property type="molecule type" value="Genomic_DNA"/>
</dbReference>
<feature type="region of interest" description="Disordered" evidence="1">
    <location>
        <begin position="1"/>
        <end position="170"/>
    </location>
</feature>
<name>Q6ZG28_ORYSJ</name>
<evidence type="ECO:0000256" key="1">
    <source>
        <dbReference type="SAM" id="MobiDB-lite"/>
    </source>
</evidence>
<feature type="compositionally biased region" description="Polar residues" evidence="1">
    <location>
        <begin position="81"/>
        <end position="100"/>
    </location>
</feature>
<evidence type="ECO:0000313" key="2">
    <source>
        <dbReference type="EMBL" id="BAT04566.1"/>
    </source>
</evidence>
<proteinExistence type="predicted"/>
<reference evidence="3" key="1">
    <citation type="journal article" date="2005" name="Nature">
        <title>The map-based sequence of the rice genome.</title>
        <authorList>
            <consortium name="International rice genome sequencing project (IRGSP)"/>
            <person name="Matsumoto T."/>
            <person name="Wu J."/>
            <person name="Kanamori H."/>
            <person name="Katayose Y."/>
            <person name="Fujisawa M."/>
            <person name="Namiki N."/>
            <person name="Mizuno H."/>
            <person name="Yamamoto K."/>
            <person name="Antonio B.A."/>
            <person name="Baba T."/>
            <person name="Sakata K."/>
            <person name="Nagamura Y."/>
            <person name="Aoki H."/>
            <person name="Arikawa K."/>
            <person name="Arita K."/>
            <person name="Bito T."/>
            <person name="Chiden Y."/>
            <person name="Fujitsuka N."/>
            <person name="Fukunaka R."/>
            <person name="Hamada M."/>
            <person name="Harada C."/>
            <person name="Hayashi A."/>
            <person name="Hijishita S."/>
            <person name="Honda M."/>
            <person name="Hosokawa S."/>
            <person name="Ichikawa Y."/>
            <person name="Idonuma A."/>
            <person name="Iijima M."/>
            <person name="Ikeda M."/>
            <person name="Ikeno M."/>
            <person name="Ito K."/>
            <person name="Ito S."/>
            <person name="Ito T."/>
            <person name="Ito Y."/>
            <person name="Ito Y."/>
            <person name="Iwabuchi A."/>
            <person name="Kamiya K."/>
            <person name="Karasawa W."/>
            <person name="Kurita K."/>
            <person name="Katagiri S."/>
            <person name="Kikuta A."/>
            <person name="Kobayashi H."/>
            <person name="Kobayashi N."/>
            <person name="Machita K."/>
            <person name="Maehara T."/>
            <person name="Masukawa M."/>
            <person name="Mizubayashi T."/>
            <person name="Mukai Y."/>
            <person name="Nagasaki H."/>
            <person name="Nagata Y."/>
            <person name="Naito S."/>
            <person name="Nakashima M."/>
            <person name="Nakama Y."/>
            <person name="Nakamichi Y."/>
            <person name="Nakamura M."/>
            <person name="Meguro A."/>
            <person name="Negishi M."/>
            <person name="Ohta I."/>
            <person name="Ohta T."/>
            <person name="Okamoto M."/>
            <person name="Ono N."/>
            <person name="Saji S."/>
            <person name="Sakaguchi M."/>
            <person name="Sakai K."/>
            <person name="Shibata M."/>
            <person name="Shimokawa T."/>
            <person name="Song J."/>
            <person name="Takazaki Y."/>
            <person name="Terasawa K."/>
            <person name="Tsugane M."/>
            <person name="Tsuji K."/>
            <person name="Ueda S."/>
            <person name="Waki K."/>
            <person name="Yamagata H."/>
            <person name="Yamamoto M."/>
            <person name="Yamamoto S."/>
            <person name="Yamane H."/>
            <person name="Yoshiki S."/>
            <person name="Yoshihara R."/>
            <person name="Yukawa K."/>
            <person name="Zhong H."/>
            <person name="Yano M."/>
            <person name="Yuan Q."/>
            <person name="Ouyang S."/>
            <person name="Liu J."/>
            <person name="Jones K.M."/>
            <person name="Gansberger K."/>
            <person name="Moffat K."/>
            <person name="Hill J."/>
            <person name="Bera J."/>
            <person name="Fadrosh D."/>
            <person name="Jin S."/>
            <person name="Johri S."/>
            <person name="Kim M."/>
            <person name="Overton L."/>
            <person name="Reardon M."/>
            <person name="Tsitrin T."/>
            <person name="Vuong H."/>
            <person name="Weaver B."/>
            <person name="Ciecko A."/>
            <person name="Tallon L."/>
            <person name="Jackson J."/>
            <person name="Pai G."/>
            <person name="Aken S.V."/>
            <person name="Utterback T."/>
            <person name="Reidmuller S."/>
            <person name="Feldblyum T."/>
            <person name="Hsiao J."/>
            <person name="Zismann V."/>
            <person name="Iobst S."/>
            <person name="de Vazeille A.R."/>
            <person name="Buell C.R."/>
            <person name="Ying K."/>
            <person name="Li Y."/>
            <person name="Lu T."/>
            <person name="Huang Y."/>
            <person name="Zhao Q."/>
            <person name="Feng Q."/>
            <person name="Zhang L."/>
            <person name="Zhu J."/>
            <person name="Weng Q."/>
            <person name="Mu J."/>
            <person name="Lu Y."/>
            <person name="Fan D."/>
            <person name="Liu Y."/>
            <person name="Guan J."/>
            <person name="Zhang Y."/>
            <person name="Yu S."/>
            <person name="Liu X."/>
            <person name="Zhang Y."/>
            <person name="Hong G."/>
            <person name="Han B."/>
            <person name="Choisne N."/>
            <person name="Demange N."/>
            <person name="Orjeda G."/>
            <person name="Samain S."/>
            <person name="Cattolico L."/>
            <person name="Pelletier E."/>
            <person name="Couloux A."/>
            <person name="Segurens B."/>
            <person name="Wincker P."/>
            <person name="D'Hont A."/>
            <person name="Scarpelli C."/>
            <person name="Weissenbach J."/>
            <person name="Salanoubat M."/>
            <person name="Quetier F."/>
            <person name="Yu Y."/>
            <person name="Kim H.R."/>
            <person name="Rambo T."/>
            <person name="Currie J."/>
            <person name="Collura K."/>
            <person name="Luo M."/>
            <person name="Yang T."/>
            <person name="Ammiraju J.S.S."/>
            <person name="Engler F."/>
            <person name="Soderlund C."/>
            <person name="Wing R.A."/>
            <person name="Palmer L.E."/>
            <person name="de la Bastide M."/>
            <person name="Spiegel L."/>
            <person name="Nascimento L."/>
            <person name="Zutavern T."/>
            <person name="O'Shaughnessy A."/>
            <person name="Dike S."/>
            <person name="Dedhia N."/>
            <person name="Preston R."/>
            <person name="Balija V."/>
            <person name="McCombie W.R."/>
            <person name="Chow T."/>
            <person name="Chen H."/>
            <person name="Chung M."/>
            <person name="Chen C."/>
            <person name="Shaw J."/>
            <person name="Wu H."/>
            <person name="Hsiao K."/>
            <person name="Chao Y."/>
            <person name="Chu M."/>
            <person name="Cheng C."/>
            <person name="Hour A."/>
            <person name="Lee P."/>
            <person name="Lin S."/>
            <person name="Lin Y."/>
            <person name="Liou J."/>
            <person name="Liu S."/>
            <person name="Hsing Y."/>
            <person name="Raghuvanshi S."/>
            <person name="Mohanty A."/>
            <person name="Bharti A.K."/>
            <person name="Gaur A."/>
            <person name="Gupta V."/>
            <person name="Kumar D."/>
            <person name="Ravi V."/>
            <person name="Vij S."/>
            <person name="Kapur A."/>
            <person name="Khurana P."/>
            <person name="Khurana P."/>
            <person name="Khurana J.P."/>
            <person name="Tyagi A.K."/>
            <person name="Gaikwad K."/>
            <person name="Singh A."/>
            <person name="Dalal V."/>
            <person name="Srivastava S."/>
            <person name="Dixit A."/>
            <person name="Pal A.K."/>
            <person name="Ghazi I.A."/>
            <person name="Yadav M."/>
            <person name="Pandit A."/>
            <person name="Bhargava A."/>
            <person name="Sureshbabu K."/>
            <person name="Batra K."/>
            <person name="Sharma T.R."/>
            <person name="Mohapatra T."/>
            <person name="Singh N.K."/>
            <person name="Messing J."/>
            <person name="Nelson A.B."/>
            <person name="Fuks G."/>
            <person name="Kavchok S."/>
            <person name="Keizer G."/>
            <person name="Linton E."/>
            <person name="Llaca V."/>
            <person name="Song R."/>
            <person name="Tanyolac B."/>
            <person name="Young S."/>
            <person name="Ho-Il K."/>
            <person name="Hahn J.H."/>
            <person name="Sangsakoo G."/>
            <person name="Vanavichit A."/>
            <person name="de Mattos Luiz.A.T."/>
            <person name="Zimmer P.D."/>
            <person name="Malone G."/>
            <person name="Dellagostin O."/>
            <person name="de Oliveira A.C."/>
            <person name="Bevan M."/>
            <person name="Bancroft I."/>
            <person name="Minx P."/>
            <person name="Cordum H."/>
            <person name="Wilson R."/>
            <person name="Cheng Z."/>
            <person name="Jin W."/>
            <person name="Jiang J."/>
            <person name="Leong S.A."/>
            <person name="Iwama H."/>
            <person name="Gojobori T."/>
            <person name="Itoh T."/>
            <person name="Niimura Y."/>
            <person name="Fujii Y."/>
            <person name="Habara T."/>
            <person name="Sakai H."/>
            <person name="Sato Y."/>
            <person name="Wilson G."/>
            <person name="Kumar K."/>
            <person name="McCouch S."/>
            <person name="Juretic N."/>
            <person name="Hoen D."/>
            <person name="Wright S."/>
            <person name="Bruskiewich R."/>
            <person name="Bureau T."/>
            <person name="Miyao A."/>
            <person name="Hirochika H."/>
            <person name="Nishikawa T."/>
            <person name="Kadowaki K."/>
            <person name="Sugiura M."/>
            <person name="Burr B."/>
            <person name="Sasaki T."/>
        </authorList>
    </citation>
    <scope>NUCLEOTIDE SEQUENCE [LARGE SCALE GENOMIC DNA]</scope>
    <source>
        <strain evidence="3">cv. Nipponbare</strain>
    </source>
</reference>
<dbReference type="InParanoid" id="Q6ZG28"/>
<accession>Q6ZG28</accession>
<sequence length="170" mass="18576">MMPSVRGQHWGTFDHINASPLPSSVRKKNRSTSSLERGSNSSSMTSTTAGREQERRAATTAQEEVEWSLIGEGGVEENTERVVTSQDPLVHKASSTPPRRSSSHGEPAWRVGGRGLSRRGWVLSTTTQGEPIGAKLDPKQPQRGSRTQLSRWQVEASLYARPSTSSADNH</sequence>
<feature type="compositionally biased region" description="Polar residues" evidence="1">
    <location>
        <begin position="31"/>
        <end position="50"/>
    </location>
</feature>
<dbReference type="AlphaFoldDB" id="Q6ZG28"/>
<dbReference type="Proteomes" id="UP000059680">
    <property type="component" value="Chromosome 8"/>
</dbReference>
<keyword evidence="3" id="KW-1185">Reference proteome</keyword>
<gene>
    <name evidence="2" type="ordered locus">Os08g0254100</name>
    <name evidence="2" type="ORF">OSNPB_080254100</name>
</gene>
<protein>
    <submittedName>
        <fullName evidence="2">Os08g0254100 protein</fullName>
    </submittedName>
</protein>
<dbReference type="PaxDb" id="39947-Q6ZG28"/>
<evidence type="ECO:0000313" key="3">
    <source>
        <dbReference type="Proteomes" id="UP000059680"/>
    </source>
</evidence>
<reference evidence="2 3" key="2">
    <citation type="journal article" date="2013" name="Plant Cell Physiol.">
        <title>Rice Annotation Project Database (RAP-DB): an integrative and interactive database for rice genomics.</title>
        <authorList>
            <person name="Sakai H."/>
            <person name="Lee S.S."/>
            <person name="Tanaka T."/>
            <person name="Numa H."/>
            <person name="Kim J."/>
            <person name="Kawahara Y."/>
            <person name="Wakimoto H."/>
            <person name="Yang C.C."/>
            <person name="Iwamoto M."/>
            <person name="Abe T."/>
            <person name="Yamada Y."/>
            <person name="Muto A."/>
            <person name="Inokuchi H."/>
            <person name="Ikemura T."/>
            <person name="Matsumoto T."/>
            <person name="Sasaki T."/>
            <person name="Itoh T."/>
        </authorList>
    </citation>
    <scope>NUCLEOTIDE SEQUENCE [LARGE SCALE GENOMIC DNA]</scope>
    <source>
        <strain evidence="3">cv. Nipponbare</strain>
    </source>
</reference>
<organism evidence="2 3">
    <name type="scientific">Oryza sativa subsp. japonica</name>
    <name type="common">Rice</name>
    <dbReference type="NCBI Taxonomy" id="39947"/>
    <lineage>
        <taxon>Eukaryota</taxon>
        <taxon>Viridiplantae</taxon>
        <taxon>Streptophyta</taxon>
        <taxon>Embryophyta</taxon>
        <taxon>Tracheophyta</taxon>
        <taxon>Spermatophyta</taxon>
        <taxon>Magnoliopsida</taxon>
        <taxon>Liliopsida</taxon>
        <taxon>Poales</taxon>
        <taxon>Poaceae</taxon>
        <taxon>BOP clade</taxon>
        <taxon>Oryzoideae</taxon>
        <taxon>Oryzeae</taxon>
        <taxon>Oryzinae</taxon>
        <taxon>Oryza</taxon>
        <taxon>Oryza sativa</taxon>
    </lineage>
</organism>
<reference evidence="2 3" key="3">
    <citation type="journal article" date="2013" name="Rice">
        <title>Improvement of the Oryza sativa Nipponbare reference genome using next generation sequence and optical map data.</title>
        <authorList>
            <person name="Kawahara Y."/>
            <person name="de la Bastide M."/>
            <person name="Hamilton J.P."/>
            <person name="Kanamori H."/>
            <person name="McCombie W.R."/>
            <person name="Ouyang S."/>
            <person name="Schwartz D.C."/>
            <person name="Tanaka T."/>
            <person name="Wu J."/>
            <person name="Zhou S."/>
            <person name="Childs K.L."/>
            <person name="Davidson R.M."/>
            <person name="Lin H."/>
            <person name="Quesada-Ocampo L."/>
            <person name="Vaillancourt B."/>
            <person name="Sakai H."/>
            <person name="Lee S.S."/>
            <person name="Kim J."/>
            <person name="Numa H."/>
            <person name="Itoh T."/>
            <person name="Buell C.R."/>
            <person name="Matsumoto T."/>
        </authorList>
    </citation>
    <scope>NUCLEOTIDE SEQUENCE [LARGE SCALE GENOMIC DNA]</scope>
    <source>
        <strain evidence="3">cv. Nipponbare</strain>
    </source>
</reference>
<feature type="compositionally biased region" description="Polar residues" evidence="1">
    <location>
        <begin position="142"/>
        <end position="151"/>
    </location>
</feature>